<evidence type="ECO:0000313" key="2">
    <source>
        <dbReference type="Proteomes" id="UP001217838"/>
    </source>
</evidence>
<keyword evidence="2" id="KW-1185">Reference proteome</keyword>
<dbReference type="Proteomes" id="UP001217838">
    <property type="component" value="Unassembled WGS sequence"/>
</dbReference>
<sequence>MPESQLEIRNLSVRVPGDDGGAGERLAAGLRETLEAVPIARSKQLGALRLNVRVAHGATEAETLRAVQRALTQALHQE</sequence>
<gene>
    <name evidence="1" type="ORF">POL58_34255</name>
</gene>
<protein>
    <submittedName>
        <fullName evidence="1">Uncharacterized protein</fullName>
    </submittedName>
</protein>
<organism evidence="1 2">
    <name type="scientific">Nannocystis radixulma</name>
    <dbReference type="NCBI Taxonomy" id="2995305"/>
    <lineage>
        <taxon>Bacteria</taxon>
        <taxon>Pseudomonadati</taxon>
        <taxon>Myxococcota</taxon>
        <taxon>Polyangia</taxon>
        <taxon>Nannocystales</taxon>
        <taxon>Nannocystaceae</taxon>
        <taxon>Nannocystis</taxon>
    </lineage>
</organism>
<dbReference type="EMBL" id="JAQNDN010000020">
    <property type="protein sequence ID" value="MDC0672867.1"/>
    <property type="molecule type" value="Genomic_DNA"/>
</dbReference>
<proteinExistence type="predicted"/>
<reference evidence="1 2" key="1">
    <citation type="submission" date="2022-11" db="EMBL/GenBank/DDBJ databases">
        <title>Minimal conservation of predation-associated metabolite biosynthetic gene clusters underscores biosynthetic potential of Myxococcota including descriptions for ten novel species: Archangium lansinium sp. nov., Myxococcus landrumus sp. nov., Nannocystis bai.</title>
        <authorList>
            <person name="Ahearne A."/>
            <person name="Stevens C."/>
            <person name="Dowd S."/>
        </authorList>
    </citation>
    <scope>NUCLEOTIDE SEQUENCE [LARGE SCALE GENOMIC DNA]</scope>
    <source>
        <strain evidence="1 2">NCELM</strain>
    </source>
</reference>
<name>A0ABT5BFK9_9BACT</name>
<accession>A0ABT5BFK9</accession>
<evidence type="ECO:0000313" key="1">
    <source>
        <dbReference type="EMBL" id="MDC0672867.1"/>
    </source>
</evidence>
<comment type="caution">
    <text evidence="1">The sequence shown here is derived from an EMBL/GenBank/DDBJ whole genome shotgun (WGS) entry which is preliminary data.</text>
</comment>
<dbReference type="RefSeq" id="WP_272005010.1">
    <property type="nucleotide sequence ID" value="NZ_JAQNDN010000020.1"/>
</dbReference>